<protein>
    <recommendedName>
        <fullName evidence="1">COMM domain-containing protein 5</fullName>
    </recommendedName>
</protein>
<dbReference type="PANTHER" id="PTHR15666">
    <property type="entry name" value="COMM DOMAIN CONTAINING PROTEIN 5"/>
    <property type="match status" value="1"/>
</dbReference>
<dbReference type="InterPro" id="IPR017920">
    <property type="entry name" value="COMM"/>
</dbReference>
<dbReference type="Proteomes" id="UP000694555">
    <property type="component" value="Unplaced"/>
</dbReference>
<dbReference type="PROSITE" id="PS51269">
    <property type="entry name" value="COMM"/>
    <property type="match status" value="1"/>
</dbReference>
<dbReference type="AlphaFoldDB" id="A0A8C0B8Y9"/>
<accession>A0A8C0B8Y9</accession>
<dbReference type="Ensembl" id="ENSBJAT00000013671.1">
    <property type="protein sequence ID" value="ENSBJAP00000013307.1"/>
    <property type="gene ID" value="ENSBJAG00000008895.1"/>
</dbReference>
<proteinExistence type="inferred from homology"/>
<comment type="similarity">
    <text evidence="2">Belongs to the COMM domain-containing protein 5 family.</text>
</comment>
<evidence type="ECO:0000313" key="5">
    <source>
        <dbReference type="Proteomes" id="UP000694555"/>
    </source>
</evidence>
<feature type="domain" description="COMM" evidence="3">
    <location>
        <begin position="136"/>
        <end position="200"/>
    </location>
</feature>
<evidence type="ECO:0000313" key="4">
    <source>
        <dbReference type="Ensembl" id="ENSBJAP00000013307.1"/>
    </source>
</evidence>
<dbReference type="PANTHER" id="PTHR15666:SF1">
    <property type="entry name" value="COMM DOMAIN-CONTAINING PROTEIN 5"/>
    <property type="match status" value="1"/>
</dbReference>
<evidence type="ECO:0000259" key="3">
    <source>
        <dbReference type="PROSITE" id="PS51269"/>
    </source>
</evidence>
<keyword evidence="5" id="KW-1185">Reference proteome</keyword>
<reference evidence="4" key="1">
    <citation type="submission" date="2025-08" db="UniProtKB">
        <authorList>
            <consortium name="Ensembl"/>
        </authorList>
    </citation>
    <scope>IDENTIFICATION</scope>
</reference>
<organism evidence="4 5">
    <name type="scientific">Buteo japonicus</name>
    <dbReference type="NCBI Taxonomy" id="224669"/>
    <lineage>
        <taxon>Eukaryota</taxon>
        <taxon>Metazoa</taxon>
        <taxon>Chordata</taxon>
        <taxon>Craniata</taxon>
        <taxon>Vertebrata</taxon>
        <taxon>Euteleostomi</taxon>
        <taxon>Archelosauria</taxon>
        <taxon>Archosauria</taxon>
        <taxon>Dinosauria</taxon>
        <taxon>Saurischia</taxon>
        <taxon>Theropoda</taxon>
        <taxon>Coelurosauria</taxon>
        <taxon>Aves</taxon>
        <taxon>Neognathae</taxon>
        <taxon>Neoaves</taxon>
        <taxon>Telluraves</taxon>
        <taxon>Accipitrimorphae</taxon>
        <taxon>Accipitriformes</taxon>
        <taxon>Accipitridae</taxon>
        <taxon>Accipitrinae</taxon>
        <taxon>Buteo</taxon>
    </lineage>
</organism>
<evidence type="ECO:0000256" key="1">
    <source>
        <dbReference type="ARBA" id="ARBA00016556"/>
    </source>
</evidence>
<dbReference type="Pfam" id="PF07258">
    <property type="entry name" value="COMM_domain"/>
    <property type="match status" value="1"/>
</dbReference>
<evidence type="ECO:0000256" key="2">
    <source>
        <dbReference type="ARBA" id="ARBA00093452"/>
    </source>
</evidence>
<dbReference type="CDD" id="cd04753">
    <property type="entry name" value="Commd5_HCaRG"/>
    <property type="match status" value="1"/>
</dbReference>
<name>A0A8C0B8Y9_9AVES</name>
<dbReference type="InterPro" id="IPR037357">
    <property type="entry name" value="COMMD5"/>
</dbReference>
<sequence length="209" mass="23591">ENTFNFTMQKCVYVNVQGLQVFLFLKRSCFSFLFTVTVNALEGKDCKESVKLIAESTNLSEEQLAFLISGMYTLLREALRLPLSTFKQEVSSGNTWSPDKLKAVSDASYHLNPICQGGERPASEGTALMQRSRLPSVQDLKWRVDVAISTSSLARALQPSILMMMKLSDGTAHRFEVPIAKFQELRYNVALILKEMNDLEKRSILKIQD</sequence>
<reference evidence="4" key="2">
    <citation type="submission" date="2025-09" db="UniProtKB">
        <authorList>
            <consortium name="Ensembl"/>
        </authorList>
    </citation>
    <scope>IDENTIFICATION</scope>
</reference>
<dbReference type="GO" id="GO:0005634">
    <property type="term" value="C:nucleus"/>
    <property type="evidence" value="ECO:0007669"/>
    <property type="project" value="TreeGrafter"/>
</dbReference>